<keyword evidence="3" id="KW-1185">Reference proteome</keyword>
<accession>A0A7W4K6X3</accession>
<dbReference type="EMBL" id="JABEQM010000005">
    <property type="protein sequence ID" value="MBB2201492.1"/>
    <property type="molecule type" value="Genomic_DNA"/>
</dbReference>
<dbReference type="CDD" id="cd11336">
    <property type="entry name" value="AmyAc_MTSase"/>
    <property type="match status" value="1"/>
</dbReference>
<gene>
    <name evidence="2" type="primary">treY</name>
    <name evidence="2" type="ORF">HLH28_07845</name>
</gene>
<evidence type="ECO:0000313" key="2">
    <source>
        <dbReference type="EMBL" id="MBB2201492.1"/>
    </source>
</evidence>
<dbReference type="PANTHER" id="PTHR10357">
    <property type="entry name" value="ALPHA-AMYLASE FAMILY MEMBER"/>
    <property type="match status" value="1"/>
</dbReference>
<dbReference type="Pfam" id="PF00128">
    <property type="entry name" value="Alpha-amylase"/>
    <property type="match status" value="1"/>
</dbReference>
<dbReference type="RefSeq" id="WP_182957133.1">
    <property type="nucleotide sequence ID" value="NZ_JABEQM010000005.1"/>
</dbReference>
<dbReference type="GO" id="GO:0047470">
    <property type="term" value="F:(1,4)-alpha-D-glucan 1-alpha-D-glucosylmutase activity"/>
    <property type="evidence" value="ECO:0007669"/>
    <property type="project" value="TreeGrafter"/>
</dbReference>
<sequence length="920" mass="101189">MTGLRATVRLQFHGGFTLDDAAARVDYFADLGISHIYASPLLAARPGSTHGYDTIDYGRVNPELGGEAALARLVARLRGRDMGLILDIVPNHMAVGGSGNRWWDHVLSWGRSSRYAHFFDIDWTPPDTWLHGRVLLPFLGSPYGEALRNGDIVLRHDGQDGVFFCQHYEHRFPICPRDYRDLFDGIDLPAPVADILAHLCAAPPASADGLLCDFGQWGGTPEGARIIGQAIARHDPATPGGGERLHRLLERQHYRLAWWRTAGDIINWRRFFDITGLAGLCVEHPDVFDAVHDTVFSLYARGLIDGVRVDHVDGLTRPADYCLRLRRRLSELAPLRPSDAPPGASIHVEKILGPDEALPGSWDTDGSTGYDFLEQVDAVLHDPRGEAALTDLWVWAAAGAVSFGIEERAAREMVLSGVLGAEYGRLVHLLAELARRDERTRDFTDAAIARVLRRILVHFPVYRTYAGDMSLAPGAADRRILRRACRAARADLPPSHGPILDWIEKRFGPSGVAMGAGPAIACFEHLSAPLAAKAVEDTAFYRYGRLLSRNDVGTHPALFAGTIDAFHAANLARLRDFPRAMLATATHDHKRGEDSRARLAVLSEAGVDWGRQVGEWTDLNTGLRGRVRSGSAPDRADELILYQVLAATWPMTDAAPHAKACDMFRDRIQAWQTKALREAKRHTSWTDPDPAYEEGCRQFVDALLHPDPSNDFLASLDALVGRIAPAGALNGLAQTLLRLTCPGVPDLYQGCEYWDFSLVDPDNRRPVDFAARTDSLTTDDDVAALARHWRDGCVKQRLIQAVLHLRREQPGLFADGAYAPVRVLGPGRRHLIVFTRTLGDLCLLVVAPRLPFGLAPDPADLSCPALSSSGTVLEWRDDLPGSWTSVLRPGRTCDADALRRLAMLEGSLPLDVLVGRVRQG</sequence>
<dbReference type="InterPro" id="IPR012767">
    <property type="entry name" value="Trehalose_TreY"/>
</dbReference>
<reference evidence="2 3" key="1">
    <citation type="submission" date="2020-04" db="EMBL/GenBank/DDBJ databases">
        <title>Description of novel Gluconacetobacter.</title>
        <authorList>
            <person name="Sombolestani A."/>
        </authorList>
    </citation>
    <scope>NUCLEOTIDE SEQUENCE [LARGE SCALE GENOMIC DNA]</scope>
    <source>
        <strain evidence="2 3">LMG 27802</strain>
    </source>
</reference>
<dbReference type="GO" id="GO:0030980">
    <property type="term" value="P:alpha-glucan catabolic process"/>
    <property type="evidence" value="ECO:0007669"/>
    <property type="project" value="TreeGrafter"/>
</dbReference>
<dbReference type="GO" id="GO:0005992">
    <property type="term" value="P:trehalose biosynthetic process"/>
    <property type="evidence" value="ECO:0007669"/>
    <property type="project" value="TreeGrafter"/>
</dbReference>
<dbReference type="Gene3D" id="3.30.1590.10">
    <property type="entry name" value="Maltooligosyl trehalose synthase, domain 2"/>
    <property type="match status" value="1"/>
</dbReference>
<dbReference type="PANTHER" id="PTHR10357:SF216">
    <property type="entry name" value="MALTOOLIGOSYL TREHALOSE SYNTHASE-RELATED"/>
    <property type="match status" value="1"/>
</dbReference>
<proteinExistence type="predicted"/>
<comment type="caution">
    <text evidence="2">The sequence shown here is derived from an EMBL/GenBank/DDBJ whole genome shotgun (WGS) entry which is preliminary data.</text>
</comment>
<feature type="domain" description="Glycosyl hydrolase family 13 catalytic" evidence="1">
    <location>
        <begin position="5"/>
        <end position="458"/>
    </location>
</feature>
<dbReference type="SMART" id="SM00642">
    <property type="entry name" value="Aamy"/>
    <property type="match status" value="1"/>
</dbReference>
<dbReference type="NCBIfam" id="TIGR02401">
    <property type="entry name" value="trehalose_TreY"/>
    <property type="match status" value="1"/>
</dbReference>
<evidence type="ECO:0000259" key="1">
    <source>
        <dbReference type="SMART" id="SM00642"/>
    </source>
</evidence>
<dbReference type="Proteomes" id="UP000578030">
    <property type="component" value="Unassembled WGS sequence"/>
</dbReference>
<dbReference type="Gene3D" id="3.20.20.80">
    <property type="entry name" value="Glycosidases"/>
    <property type="match status" value="3"/>
</dbReference>
<evidence type="ECO:0000313" key="3">
    <source>
        <dbReference type="Proteomes" id="UP000578030"/>
    </source>
</evidence>
<dbReference type="InterPro" id="IPR006047">
    <property type="entry name" value="GH13_cat_dom"/>
</dbReference>
<organism evidence="2 3">
    <name type="scientific">Gluconacetobacter tumulisoli</name>
    <dbReference type="NCBI Taxonomy" id="1286189"/>
    <lineage>
        <taxon>Bacteria</taxon>
        <taxon>Pseudomonadati</taxon>
        <taxon>Pseudomonadota</taxon>
        <taxon>Alphaproteobacteria</taxon>
        <taxon>Acetobacterales</taxon>
        <taxon>Acetobacteraceae</taxon>
        <taxon>Gluconacetobacter</taxon>
    </lineage>
</organism>
<protein>
    <submittedName>
        <fullName evidence="2">Malto-oligosyltrehalose synthase</fullName>
    </submittedName>
</protein>
<dbReference type="InterPro" id="IPR017853">
    <property type="entry name" value="GH"/>
</dbReference>
<dbReference type="AlphaFoldDB" id="A0A7W4K6X3"/>
<dbReference type="SUPFAM" id="SSF51445">
    <property type="entry name" value="(Trans)glycosidases"/>
    <property type="match status" value="1"/>
</dbReference>
<name>A0A7W4K6X3_9PROT</name>